<accession>A0ABV6DEH8</accession>
<proteinExistence type="predicted"/>
<name>A0ABV6DEH8_9BACL</name>
<organism evidence="1 2">
    <name type="scientific">Paenibacillus chartarius</name>
    <dbReference type="NCBI Taxonomy" id="747481"/>
    <lineage>
        <taxon>Bacteria</taxon>
        <taxon>Bacillati</taxon>
        <taxon>Bacillota</taxon>
        <taxon>Bacilli</taxon>
        <taxon>Bacillales</taxon>
        <taxon>Paenibacillaceae</taxon>
        <taxon>Paenibacillus</taxon>
    </lineage>
</organism>
<reference evidence="1 2" key="1">
    <citation type="submission" date="2024-09" db="EMBL/GenBank/DDBJ databases">
        <authorList>
            <person name="Sun Q."/>
            <person name="Mori K."/>
        </authorList>
    </citation>
    <scope>NUCLEOTIDE SEQUENCE [LARGE SCALE GENOMIC DNA]</scope>
    <source>
        <strain evidence="1 2">CCM 7759</strain>
    </source>
</reference>
<protein>
    <submittedName>
        <fullName evidence="1">Uncharacterized protein</fullName>
    </submittedName>
</protein>
<evidence type="ECO:0000313" key="1">
    <source>
        <dbReference type="EMBL" id="MFC0211022.1"/>
    </source>
</evidence>
<gene>
    <name evidence="1" type="ORF">ACFFK0_00940</name>
</gene>
<dbReference type="Proteomes" id="UP001589776">
    <property type="component" value="Unassembled WGS sequence"/>
</dbReference>
<comment type="caution">
    <text evidence="1">The sequence shown here is derived from an EMBL/GenBank/DDBJ whole genome shotgun (WGS) entry which is preliminary data.</text>
</comment>
<dbReference type="RefSeq" id="WP_377467706.1">
    <property type="nucleotide sequence ID" value="NZ_JBHLWN010000008.1"/>
</dbReference>
<dbReference type="EMBL" id="JBHLWN010000008">
    <property type="protein sequence ID" value="MFC0211022.1"/>
    <property type="molecule type" value="Genomic_DNA"/>
</dbReference>
<keyword evidence="2" id="KW-1185">Reference proteome</keyword>
<sequence length="60" mass="7121">MIRLDDGETEQTVNAAAMEFILELNRQDDELLRRFVLTYEGRELSLDEARSFIAFVREQR</sequence>
<evidence type="ECO:0000313" key="2">
    <source>
        <dbReference type="Proteomes" id="UP001589776"/>
    </source>
</evidence>